<dbReference type="PATRIC" id="fig|52133.19.peg.3199"/>
<reference evidence="2 3" key="1">
    <citation type="journal article" date="2016" name="Sci. Rep.">
        <title>Genomic and phenotypic characterization of the species Acinetobacter venetianus.</title>
        <authorList>
            <person name="Fondi M."/>
            <person name="Maida I."/>
            <person name="Perrin E."/>
            <person name="Orlandini V."/>
            <person name="La Torre L."/>
            <person name="Bosi E."/>
            <person name="Negroni A."/>
            <person name="Zanaroli G."/>
            <person name="Fava F."/>
            <person name="Decorosi F."/>
            <person name="Giovannetti L."/>
            <person name="Viti C."/>
            <person name="Vaneechoutte M."/>
            <person name="Dijkshoorn L."/>
            <person name="Fani R."/>
        </authorList>
    </citation>
    <scope>NUCLEOTIDE SEQUENCE [LARGE SCALE GENOMIC DNA]</scope>
    <source>
        <strain evidence="2 3">LUH13518</strain>
    </source>
</reference>
<sequence>MKLTPLKTLLFSITASLGFTACSISPTQTTTSSQALEQVKNIETTPSTENNVAKLIMQPQNCLIEFKGYFDGGEAVEHWTFNQQGLISANSTTIQYAEQAQPAAQTATAFDTQDPATQANFKKLQSNFSADNLAKCH</sequence>
<dbReference type="AlphaFoldDB" id="A0A150HPV6"/>
<accession>A0A150HPV6</accession>
<feature type="signal peptide" evidence="1">
    <location>
        <begin position="1"/>
        <end position="21"/>
    </location>
</feature>
<evidence type="ECO:0000256" key="1">
    <source>
        <dbReference type="SAM" id="SignalP"/>
    </source>
</evidence>
<dbReference type="EMBL" id="JRHX01000092">
    <property type="protein sequence ID" value="KXZ68423.1"/>
    <property type="molecule type" value="Genomic_DNA"/>
</dbReference>
<gene>
    <name evidence="2" type="ORF">AVENLUH13518_03148</name>
</gene>
<keyword evidence="1" id="KW-0732">Signal</keyword>
<proteinExistence type="predicted"/>
<name>A0A150HPV6_9GAMM</name>
<dbReference type="Proteomes" id="UP000075544">
    <property type="component" value="Unassembled WGS sequence"/>
</dbReference>
<dbReference type="PROSITE" id="PS51257">
    <property type="entry name" value="PROKAR_LIPOPROTEIN"/>
    <property type="match status" value="1"/>
</dbReference>
<feature type="chain" id="PRO_5007562871" evidence="1">
    <location>
        <begin position="22"/>
        <end position="137"/>
    </location>
</feature>
<organism evidence="2 3">
    <name type="scientific">Acinetobacter venetianus</name>
    <dbReference type="NCBI Taxonomy" id="52133"/>
    <lineage>
        <taxon>Bacteria</taxon>
        <taxon>Pseudomonadati</taxon>
        <taxon>Pseudomonadota</taxon>
        <taxon>Gammaproteobacteria</taxon>
        <taxon>Moraxellales</taxon>
        <taxon>Moraxellaceae</taxon>
        <taxon>Acinetobacter</taxon>
    </lineage>
</organism>
<evidence type="ECO:0000313" key="2">
    <source>
        <dbReference type="EMBL" id="KXZ68423.1"/>
    </source>
</evidence>
<comment type="caution">
    <text evidence="2">The sequence shown here is derived from an EMBL/GenBank/DDBJ whole genome shotgun (WGS) entry which is preliminary data.</text>
</comment>
<evidence type="ECO:0000313" key="3">
    <source>
        <dbReference type="Proteomes" id="UP000075544"/>
    </source>
</evidence>
<protein>
    <submittedName>
        <fullName evidence="2">Uncharacterized protein</fullName>
    </submittedName>
</protein>
<dbReference type="RefSeq" id="WP_061525617.1">
    <property type="nucleotide sequence ID" value="NZ_JRHX01000092.1"/>
</dbReference>